<evidence type="ECO:0000259" key="15">
    <source>
        <dbReference type="PROSITE" id="PS51352"/>
    </source>
</evidence>
<keyword evidence="4 16" id="KW-0575">Peroxidase</keyword>
<feature type="domain" description="Thioredoxin" evidence="15">
    <location>
        <begin position="4"/>
        <end position="156"/>
    </location>
</feature>
<evidence type="ECO:0000256" key="10">
    <source>
        <dbReference type="ARBA" id="ARBA00038489"/>
    </source>
</evidence>
<dbReference type="InterPro" id="IPR036249">
    <property type="entry name" value="Thioredoxin-like_sf"/>
</dbReference>
<dbReference type="SUPFAM" id="SSF52833">
    <property type="entry name" value="Thioredoxin-like"/>
    <property type="match status" value="1"/>
</dbReference>
<dbReference type="NCBIfam" id="NF006960">
    <property type="entry name" value="PRK09437.1"/>
    <property type="match status" value="1"/>
</dbReference>
<evidence type="ECO:0000256" key="5">
    <source>
        <dbReference type="ARBA" id="ARBA00022862"/>
    </source>
</evidence>
<dbReference type="EC" id="1.11.1.24" evidence="3"/>
<gene>
    <name evidence="16" type="ORF">BBC0178_011050</name>
</gene>
<evidence type="ECO:0000256" key="12">
    <source>
        <dbReference type="ARBA" id="ARBA00049091"/>
    </source>
</evidence>
<protein>
    <recommendedName>
        <fullName evidence="3">thioredoxin-dependent peroxiredoxin</fullName>
        <ecNumber evidence="3">1.11.1.24</ecNumber>
    </recommendedName>
    <alternativeName>
        <fullName evidence="9">Thioredoxin peroxidase</fullName>
    </alternativeName>
    <alternativeName>
        <fullName evidence="11">Thioredoxin-dependent peroxiredoxin Bcp</fullName>
    </alternativeName>
</protein>
<dbReference type="Proteomes" id="UP000189660">
    <property type="component" value="Chromosome"/>
</dbReference>
<evidence type="ECO:0000256" key="3">
    <source>
        <dbReference type="ARBA" id="ARBA00013017"/>
    </source>
</evidence>
<dbReference type="CDD" id="cd03017">
    <property type="entry name" value="PRX_BCP"/>
    <property type="match status" value="1"/>
</dbReference>
<organism evidence="16 17">
    <name type="scientific">Bartonella apihabitans</name>
    <dbReference type="NCBI Taxonomy" id="2750929"/>
    <lineage>
        <taxon>Bacteria</taxon>
        <taxon>Pseudomonadati</taxon>
        <taxon>Pseudomonadota</taxon>
        <taxon>Alphaproteobacteria</taxon>
        <taxon>Hyphomicrobiales</taxon>
        <taxon>Bartonellaceae</taxon>
        <taxon>Bartonella</taxon>
    </lineage>
</organism>
<keyword evidence="6 16" id="KW-0560">Oxidoreductase</keyword>
<dbReference type="EMBL" id="CP015820">
    <property type="protein sequence ID" value="AQT42585.1"/>
    <property type="molecule type" value="Genomic_DNA"/>
</dbReference>
<dbReference type="GO" id="GO:0005737">
    <property type="term" value="C:cytoplasm"/>
    <property type="evidence" value="ECO:0007669"/>
    <property type="project" value="TreeGrafter"/>
</dbReference>
<evidence type="ECO:0000256" key="7">
    <source>
        <dbReference type="ARBA" id="ARBA00023157"/>
    </source>
</evidence>
<keyword evidence="7" id="KW-1015">Disulfide bond</keyword>
<name>A0A1U9MBA3_9HYPH</name>
<dbReference type="PIRSF" id="PIRSF000239">
    <property type="entry name" value="AHPC"/>
    <property type="match status" value="1"/>
</dbReference>
<feature type="region of interest" description="Disordered" evidence="14">
    <location>
        <begin position="1"/>
        <end position="22"/>
    </location>
</feature>
<dbReference type="InterPro" id="IPR000866">
    <property type="entry name" value="AhpC/TSA"/>
</dbReference>
<comment type="function">
    <text evidence="1">Thiol-specific peroxidase that catalyzes the reduction of hydrogen peroxide and organic hydroperoxides to water and alcohols, respectively. Plays a role in cell protection against oxidative stress by detoxifying peroxides and as sensor of hydrogen peroxide-mediated signaling events.</text>
</comment>
<dbReference type="FunFam" id="3.40.30.10:FF:000007">
    <property type="entry name" value="Thioredoxin-dependent thiol peroxidase"/>
    <property type="match status" value="1"/>
</dbReference>
<keyword evidence="5" id="KW-0049">Antioxidant</keyword>
<comment type="catalytic activity">
    <reaction evidence="12">
        <text>a hydroperoxide + [thioredoxin]-dithiol = an alcohol + [thioredoxin]-disulfide + H2O</text>
        <dbReference type="Rhea" id="RHEA:62620"/>
        <dbReference type="Rhea" id="RHEA-COMP:10698"/>
        <dbReference type="Rhea" id="RHEA-COMP:10700"/>
        <dbReference type="ChEBI" id="CHEBI:15377"/>
        <dbReference type="ChEBI" id="CHEBI:29950"/>
        <dbReference type="ChEBI" id="CHEBI:30879"/>
        <dbReference type="ChEBI" id="CHEBI:35924"/>
        <dbReference type="ChEBI" id="CHEBI:50058"/>
        <dbReference type="EC" id="1.11.1.24"/>
    </reaction>
</comment>
<dbReference type="GO" id="GO:0008379">
    <property type="term" value="F:thioredoxin peroxidase activity"/>
    <property type="evidence" value="ECO:0007669"/>
    <property type="project" value="TreeGrafter"/>
</dbReference>
<evidence type="ECO:0000256" key="2">
    <source>
        <dbReference type="ARBA" id="ARBA00011245"/>
    </source>
</evidence>
<dbReference type="PANTHER" id="PTHR42801">
    <property type="entry name" value="THIOREDOXIN-DEPENDENT PEROXIDE REDUCTASE"/>
    <property type="match status" value="1"/>
</dbReference>
<dbReference type="RefSeq" id="WP_077971396.1">
    <property type="nucleotide sequence ID" value="NZ_CAXUMW020000002.1"/>
</dbReference>
<dbReference type="Pfam" id="PF00578">
    <property type="entry name" value="AhpC-TSA"/>
    <property type="match status" value="1"/>
</dbReference>
<dbReference type="InterPro" id="IPR024706">
    <property type="entry name" value="Peroxiredoxin_AhpC-typ"/>
</dbReference>
<evidence type="ECO:0000256" key="14">
    <source>
        <dbReference type="SAM" id="MobiDB-lite"/>
    </source>
</evidence>
<evidence type="ECO:0000256" key="4">
    <source>
        <dbReference type="ARBA" id="ARBA00022559"/>
    </source>
</evidence>
<dbReference type="OrthoDB" id="9812811at2"/>
<accession>A0A1U9MBA3</accession>
<proteinExistence type="inferred from homology"/>
<dbReference type="PANTHER" id="PTHR42801:SF4">
    <property type="entry name" value="AHPC_TSA FAMILY PROTEIN"/>
    <property type="match status" value="1"/>
</dbReference>
<feature type="active site" description="Cysteine sulfenic acid (-SOH) intermediate; for peroxidase activity" evidence="13">
    <location>
        <position position="46"/>
    </location>
</feature>
<evidence type="ECO:0000256" key="8">
    <source>
        <dbReference type="ARBA" id="ARBA00023284"/>
    </source>
</evidence>
<dbReference type="InterPro" id="IPR013766">
    <property type="entry name" value="Thioredoxin_domain"/>
</dbReference>
<evidence type="ECO:0000256" key="9">
    <source>
        <dbReference type="ARBA" id="ARBA00032824"/>
    </source>
</evidence>
<evidence type="ECO:0000256" key="6">
    <source>
        <dbReference type="ARBA" id="ARBA00023002"/>
    </source>
</evidence>
<keyword evidence="17" id="KW-1185">Reference proteome</keyword>
<dbReference type="GO" id="GO:0034599">
    <property type="term" value="P:cellular response to oxidative stress"/>
    <property type="evidence" value="ECO:0007669"/>
    <property type="project" value="TreeGrafter"/>
</dbReference>
<comment type="subunit">
    <text evidence="2">Monomer.</text>
</comment>
<evidence type="ECO:0000313" key="17">
    <source>
        <dbReference type="Proteomes" id="UP000189660"/>
    </source>
</evidence>
<dbReference type="GO" id="GO:0045454">
    <property type="term" value="P:cell redox homeostasis"/>
    <property type="evidence" value="ECO:0007669"/>
    <property type="project" value="TreeGrafter"/>
</dbReference>
<dbReference type="Gene3D" id="3.40.30.10">
    <property type="entry name" value="Glutaredoxin"/>
    <property type="match status" value="1"/>
</dbReference>
<evidence type="ECO:0000256" key="1">
    <source>
        <dbReference type="ARBA" id="ARBA00003330"/>
    </source>
</evidence>
<evidence type="ECO:0000313" key="16">
    <source>
        <dbReference type="EMBL" id="AQT42585.1"/>
    </source>
</evidence>
<evidence type="ECO:0000256" key="13">
    <source>
        <dbReference type="PIRSR" id="PIRSR000239-1"/>
    </source>
</evidence>
<dbReference type="InterPro" id="IPR050924">
    <property type="entry name" value="Peroxiredoxin_BCP/PrxQ"/>
</dbReference>
<evidence type="ECO:0000256" key="11">
    <source>
        <dbReference type="ARBA" id="ARBA00042639"/>
    </source>
</evidence>
<keyword evidence="8" id="KW-0676">Redox-active center</keyword>
<comment type="similarity">
    <text evidence="10">Belongs to the peroxiredoxin family. BCP/PrxQ subfamily.</text>
</comment>
<sequence>MAGLQKGDVAPDFNLPRDSGKTQTLSELRGHPVVLYFYPKDDTSGCTLEAHDFTELRPEFDKIGVTIIGMSPDKAEKHDKFISKHDLQLILVSDEEKTTLQKYGVWVEKSMYGRKYMGVERSTFLIDKNGKIAEIWRKVKVPGHAKTVLEKATTIA</sequence>
<dbReference type="AlphaFoldDB" id="A0A1U9MBA3"/>
<dbReference type="PROSITE" id="PS51352">
    <property type="entry name" value="THIOREDOXIN_2"/>
    <property type="match status" value="1"/>
</dbReference>
<dbReference type="KEGG" id="bapa:BBC0178_011050"/>
<reference evidence="16 17" key="1">
    <citation type="submission" date="2016-11" db="EMBL/GenBank/DDBJ databases">
        <title>Comparative genomics of Bartonella apis.</title>
        <authorList>
            <person name="Engel P."/>
        </authorList>
    </citation>
    <scope>NUCLEOTIDE SEQUENCE [LARGE SCALE GENOMIC DNA]</scope>
    <source>
        <strain evidence="16 17">BBC0178</strain>
    </source>
</reference>